<organism evidence="2 3">
    <name type="scientific">Leptospira congkakensis</name>
    <dbReference type="NCBI Taxonomy" id="2484932"/>
    <lineage>
        <taxon>Bacteria</taxon>
        <taxon>Pseudomonadati</taxon>
        <taxon>Spirochaetota</taxon>
        <taxon>Spirochaetia</taxon>
        <taxon>Leptospirales</taxon>
        <taxon>Leptospiraceae</taxon>
        <taxon>Leptospira</taxon>
    </lineage>
</organism>
<accession>A0A4Z1AA78</accession>
<gene>
    <name evidence="2" type="ORF">EHQ69_09010</name>
</gene>
<keyword evidence="3" id="KW-1185">Reference proteome</keyword>
<sequence>MNSYKLIVLILFAFLSVFGCEILTGKKEENTNLLAGLVVLSSLNTEIPFEIVAAGKPGVKCGAEVSSVAGVSVSGSDGLYIKDARFYVHDVKYVLSDGTTVDATLVPDGKWQTSSVVLLDFEDGTSDCSAEGTAETNKIIRTTRAPGNVIGLEFKVGVPYSLNHMTETTVSAPFNVTKMQWSWLSGFIFMKFDWKTTDSGSTVASTFHLGSASCTGTAPAVTCSLPNRSTIRVTSAQGGGWIPSANPVYFDVQKLLDTTNTKSAAIGMCMPGNANAECAKVMTRTGLISASGASSGTHAAFYLKP</sequence>
<dbReference type="Pfam" id="PF20243">
    <property type="entry name" value="MbnP"/>
    <property type="match status" value="1"/>
</dbReference>
<reference evidence="2" key="1">
    <citation type="journal article" date="2019" name="PLoS Negl. Trop. Dis.">
        <title>Revisiting the worldwide diversity of Leptospira species in the environment.</title>
        <authorList>
            <person name="Vincent A.T."/>
            <person name="Schiettekatte O."/>
            <person name="Bourhy P."/>
            <person name="Veyrier F.J."/>
            <person name="Picardeau M."/>
        </authorList>
    </citation>
    <scope>NUCLEOTIDE SEQUENCE [LARGE SCALE GENOMIC DNA]</scope>
    <source>
        <strain evidence="2">201702422</strain>
    </source>
</reference>
<dbReference type="Proteomes" id="UP000298263">
    <property type="component" value="Unassembled WGS sequence"/>
</dbReference>
<dbReference type="InterPro" id="IPR046863">
    <property type="entry name" value="MbnP-like_dom"/>
</dbReference>
<evidence type="ECO:0000313" key="3">
    <source>
        <dbReference type="Proteomes" id="UP000298263"/>
    </source>
</evidence>
<proteinExistence type="predicted"/>
<dbReference type="RefSeq" id="WP_135585613.1">
    <property type="nucleotide sequence ID" value="NZ_RQGO01000027.1"/>
</dbReference>
<name>A0A4Z1AA78_9LEPT</name>
<dbReference type="PROSITE" id="PS51257">
    <property type="entry name" value="PROKAR_LIPOPROTEIN"/>
    <property type="match status" value="1"/>
</dbReference>
<dbReference type="AlphaFoldDB" id="A0A4Z1AA78"/>
<evidence type="ECO:0000259" key="1">
    <source>
        <dbReference type="Pfam" id="PF20243"/>
    </source>
</evidence>
<dbReference type="NCBIfam" id="TIGR04052">
    <property type="entry name" value="MbnP_like_WxW"/>
    <property type="match status" value="1"/>
</dbReference>
<dbReference type="EMBL" id="RQGP01000020">
    <property type="protein sequence ID" value="TGL92101.1"/>
    <property type="molecule type" value="Genomic_DNA"/>
</dbReference>
<protein>
    <submittedName>
        <fullName evidence="2">Metallo-mystery pair system four-Cys motif protein</fullName>
    </submittedName>
</protein>
<feature type="domain" description="Copper-binding protein MbnP-like" evidence="1">
    <location>
        <begin position="47"/>
        <end position="270"/>
    </location>
</feature>
<dbReference type="InterPro" id="IPR023977">
    <property type="entry name" value="MbnP-like"/>
</dbReference>
<comment type="caution">
    <text evidence="2">The sequence shown here is derived from an EMBL/GenBank/DDBJ whole genome shotgun (WGS) entry which is preliminary data.</text>
</comment>
<dbReference type="OrthoDB" id="64245at2"/>
<evidence type="ECO:0000313" key="2">
    <source>
        <dbReference type="EMBL" id="TGL92101.1"/>
    </source>
</evidence>